<evidence type="ECO:0000313" key="2">
    <source>
        <dbReference type="Proteomes" id="UP001163324"/>
    </source>
</evidence>
<sequence length="194" mass="21223">MAEAQPPLSGSEQIRSLKDESAIYQAFDSYPWKKDQSFLSGLYAILGNPNSQRGSPSDMTTHARIFFYAQKIGVNIDFSAYQAWLSAHPEHSPPDVVPEEYRSPAVEVQQPEWQQAAPKADLYIDKSAAAAAAAESGNAPSYPMGFAEMIKLIQEGKPVPGVREIPNTVINDPNIKTVGSMKAPRKPWEKASSS</sequence>
<accession>A0ACC0VBX6</accession>
<evidence type="ECO:0000313" key="1">
    <source>
        <dbReference type="EMBL" id="KAI9903273.1"/>
    </source>
</evidence>
<name>A0ACC0VBX6_9HYPO</name>
<gene>
    <name evidence="1" type="ORF">N3K66_002625</name>
</gene>
<protein>
    <submittedName>
        <fullName evidence="1">Uncharacterized protein</fullName>
    </submittedName>
</protein>
<dbReference type="EMBL" id="CM047941">
    <property type="protein sequence ID" value="KAI9903273.1"/>
    <property type="molecule type" value="Genomic_DNA"/>
</dbReference>
<proteinExistence type="predicted"/>
<organism evidence="1 2">
    <name type="scientific">Trichothecium roseum</name>
    <dbReference type="NCBI Taxonomy" id="47278"/>
    <lineage>
        <taxon>Eukaryota</taxon>
        <taxon>Fungi</taxon>
        <taxon>Dikarya</taxon>
        <taxon>Ascomycota</taxon>
        <taxon>Pezizomycotina</taxon>
        <taxon>Sordariomycetes</taxon>
        <taxon>Hypocreomycetidae</taxon>
        <taxon>Hypocreales</taxon>
        <taxon>Hypocreales incertae sedis</taxon>
        <taxon>Trichothecium</taxon>
    </lineage>
</organism>
<keyword evidence="2" id="KW-1185">Reference proteome</keyword>
<comment type="caution">
    <text evidence="1">The sequence shown here is derived from an EMBL/GenBank/DDBJ whole genome shotgun (WGS) entry which is preliminary data.</text>
</comment>
<reference evidence="1" key="1">
    <citation type="submission" date="2022-10" db="EMBL/GenBank/DDBJ databases">
        <title>Complete Genome of Trichothecium roseum strain YXFP-22015, a Plant Pathogen Isolated from Citrus.</title>
        <authorList>
            <person name="Wang Y."/>
            <person name="Zhu L."/>
        </authorList>
    </citation>
    <scope>NUCLEOTIDE SEQUENCE</scope>
    <source>
        <strain evidence="1">YXFP-22015</strain>
    </source>
</reference>
<dbReference type="Proteomes" id="UP001163324">
    <property type="component" value="Chromosome 2"/>
</dbReference>